<dbReference type="OrthoDB" id="275901at2"/>
<evidence type="ECO:0000313" key="2">
    <source>
        <dbReference type="EMBL" id="AZS16014.1"/>
    </source>
</evidence>
<name>A0A3S9V095_9BACL</name>
<evidence type="ECO:0000259" key="1">
    <source>
        <dbReference type="PROSITE" id="PS51186"/>
    </source>
</evidence>
<keyword evidence="2" id="KW-0808">Transferase</keyword>
<dbReference type="InterPro" id="IPR000182">
    <property type="entry name" value="GNAT_dom"/>
</dbReference>
<dbReference type="RefSeq" id="WP_127000222.1">
    <property type="nucleotide sequence ID" value="NZ_CP034346.1"/>
</dbReference>
<dbReference type="AlphaFoldDB" id="A0A3S9V095"/>
<dbReference type="Proteomes" id="UP000270678">
    <property type="component" value="Chromosome"/>
</dbReference>
<dbReference type="GO" id="GO:0005737">
    <property type="term" value="C:cytoplasm"/>
    <property type="evidence" value="ECO:0007669"/>
    <property type="project" value="TreeGrafter"/>
</dbReference>
<feature type="domain" description="N-acetyltransferase" evidence="1">
    <location>
        <begin position="34"/>
        <end position="191"/>
    </location>
</feature>
<dbReference type="PROSITE" id="PS51186">
    <property type="entry name" value="GNAT"/>
    <property type="match status" value="1"/>
</dbReference>
<dbReference type="InterPro" id="IPR051531">
    <property type="entry name" value="N-acetyltransferase"/>
</dbReference>
<gene>
    <name evidence="2" type="ORF">EI981_17290</name>
</gene>
<reference evidence="3" key="1">
    <citation type="submission" date="2018-12" db="EMBL/GenBank/DDBJ databases">
        <title>Complete genome sequence of Paenibacillus sp. MBLB1234.</title>
        <authorList>
            <person name="Nam Y.-D."/>
            <person name="Kang J."/>
            <person name="Chung W.-H."/>
            <person name="Park Y.S."/>
        </authorList>
    </citation>
    <scope>NUCLEOTIDE SEQUENCE [LARGE SCALE GENOMIC DNA]</scope>
    <source>
        <strain evidence="3">MBLB1234</strain>
    </source>
</reference>
<dbReference type="SUPFAM" id="SSF55729">
    <property type="entry name" value="Acyl-CoA N-acyltransferases (Nat)"/>
    <property type="match status" value="1"/>
</dbReference>
<dbReference type="Gene3D" id="3.40.630.30">
    <property type="match status" value="1"/>
</dbReference>
<dbReference type="Pfam" id="PF13302">
    <property type="entry name" value="Acetyltransf_3"/>
    <property type="match status" value="1"/>
</dbReference>
<evidence type="ECO:0000313" key="3">
    <source>
        <dbReference type="Proteomes" id="UP000270678"/>
    </source>
</evidence>
<protein>
    <submittedName>
        <fullName evidence="2">N-acetyltransferase</fullName>
    </submittedName>
</protein>
<organism evidence="2 3">
    <name type="scientific">Paenibacillus lutimineralis</name>
    <dbReference type="NCBI Taxonomy" id="2707005"/>
    <lineage>
        <taxon>Bacteria</taxon>
        <taxon>Bacillati</taxon>
        <taxon>Bacillota</taxon>
        <taxon>Bacilli</taxon>
        <taxon>Bacillales</taxon>
        <taxon>Paenibacillaceae</taxon>
        <taxon>Paenibacillus</taxon>
    </lineage>
</organism>
<dbReference type="GO" id="GO:0008999">
    <property type="term" value="F:protein-N-terminal-alanine acetyltransferase activity"/>
    <property type="evidence" value="ECO:0007669"/>
    <property type="project" value="TreeGrafter"/>
</dbReference>
<dbReference type="EMBL" id="CP034346">
    <property type="protein sequence ID" value="AZS16014.1"/>
    <property type="molecule type" value="Genomic_DNA"/>
</dbReference>
<proteinExistence type="predicted"/>
<accession>A0A3S9V095</accession>
<keyword evidence="3" id="KW-1185">Reference proteome</keyword>
<dbReference type="PANTHER" id="PTHR43792">
    <property type="entry name" value="GNAT FAMILY, PUTATIVE (AFU_ORTHOLOGUE AFUA_3G00765)-RELATED-RELATED"/>
    <property type="match status" value="1"/>
</dbReference>
<dbReference type="PANTHER" id="PTHR43792:SF9">
    <property type="entry name" value="RIBOSOMAL-PROTEIN-ALANINE ACETYLTRANSFERASE"/>
    <property type="match status" value="1"/>
</dbReference>
<dbReference type="InterPro" id="IPR016181">
    <property type="entry name" value="Acyl_CoA_acyltransferase"/>
</dbReference>
<dbReference type="KEGG" id="plut:EI981_17290"/>
<sequence>MNDIKKGTVDQEFTIECEDVLLIEYRLQDLDSLVNLTQQPEIYEYLPDWRASREQRLDWMMNYEIPENKRFLQATVEDGEINELCLRMGIILKETGEFIGWCCTGMKEELPAPNREVMYAISRNHRNKGYTTQAVNGLTKFLFEHTNISELNAIALLRNVASNKVIEKSGFTKVGAIEIDGESYHHYKLYR</sequence>